<dbReference type="Proteomes" id="UP000666369">
    <property type="component" value="Unassembled WGS sequence"/>
</dbReference>
<accession>A0ABX0FJ08</accession>
<dbReference type="EMBL" id="JAADJT010000004">
    <property type="protein sequence ID" value="NGZ84515.1"/>
    <property type="molecule type" value="Genomic_DNA"/>
</dbReference>
<protein>
    <submittedName>
        <fullName evidence="1">Formate dehydrogenase subunit delta</fullName>
    </submittedName>
</protein>
<comment type="caution">
    <text evidence="1">The sequence shown here is derived from an EMBL/GenBank/DDBJ whole genome shotgun (WGS) entry which is preliminary data.</text>
</comment>
<name>A0ABX0FJ08_9BURK</name>
<dbReference type="InterPro" id="IPR021074">
    <property type="entry name" value="Formate_DH_dsu"/>
</dbReference>
<evidence type="ECO:0000313" key="2">
    <source>
        <dbReference type="Proteomes" id="UP000666369"/>
    </source>
</evidence>
<reference evidence="2" key="1">
    <citation type="submission" date="2023-07" db="EMBL/GenBank/DDBJ databases">
        <title>Duganella aceri sp. nov., isolated from tree sap.</title>
        <authorList>
            <person name="Kim I.S."/>
        </authorList>
    </citation>
    <scope>NUCLEOTIDE SEQUENCE [LARGE SCALE GENOMIC DNA]</scope>
    <source>
        <strain evidence="2">SAP-35</strain>
    </source>
</reference>
<evidence type="ECO:0000313" key="1">
    <source>
        <dbReference type="EMBL" id="NGZ84515.1"/>
    </source>
</evidence>
<keyword evidence="2" id="KW-1185">Reference proteome</keyword>
<dbReference type="Pfam" id="PF11390">
    <property type="entry name" value="FdsD"/>
    <property type="match status" value="1"/>
</dbReference>
<proteinExistence type="predicted"/>
<organism evidence="1 2">
    <name type="scientific">Duganella aceris</name>
    <dbReference type="NCBI Taxonomy" id="2703883"/>
    <lineage>
        <taxon>Bacteria</taxon>
        <taxon>Pseudomonadati</taxon>
        <taxon>Pseudomonadota</taxon>
        <taxon>Betaproteobacteria</taxon>
        <taxon>Burkholderiales</taxon>
        <taxon>Oxalobacteraceae</taxon>
        <taxon>Telluria group</taxon>
        <taxon>Duganella</taxon>
    </lineage>
</organism>
<sequence length="84" mass="9283">MKILHLVTMANQIGTFFSSYPDQEEAGGEIASHLQRYWAPPMRRQLLEHVELNEGEGLHPPVLAALRANVARLTPALPRKAVAG</sequence>
<gene>
    <name evidence="1" type="ORF">GW587_09620</name>
</gene>
<dbReference type="RefSeq" id="WP_166101704.1">
    <property type="nucleotide sequence ID" value="NZ_JAADJT010000004.1"/>
</dbReference>